<reference evidence="9" key="1">
    <citation type="journal article" date="2019" name="Int. J. Syst. Evol. Microbiol.">
        <title>The Global Catalogue of Microorganisms (GCM) 10K type strain sequencing project: providing services to taxonomists for standard genome sequencing and annotation.</title>
        <authorList>
            <consortium name="The Broad Institute Genomics Platform"/>
            <consortium name="The Broad Institute Genome Sequencing Center for Infectious Disease"/>
            <person name="Wu L."/>
            <person name="Ma J."/>
        </authorList>
    </citation>
    <scope>NUCLEOTIDE SEQUENCE [LARGE SCALE GENOMIC DNA]</scope>
    <source>
        <strain evidence="9">NBRC 105857</strain>
    </source>
</reference>
<gene>
    <name evidence="8" type="ORF">GCM10007875_06800</name>
</gene>
<evidence type="ECO:0000256" key="3">
    <source>
        <dbReference type="ARBA" id="ARBA00022748"/>
    </source>
</evidence>
<keyword evidence="9" id="KW-1185">Reference proteome</keyword>
<keyword evidence="4 6" id="KW-1133">Transmembrane helix</keyword>
<evidence type="ECO:0000313" key="9">
    <source>
        <dbReference type="Proteomes" id="UP001156664"/>
    </source>
</evidence>
<feature type="transmembrane region" description="Helical" evidence="6">
    <location>
        <begin position="34"/>
        <end position="52"/>
    </location>
</feature>
<dbReference type="PANTHER" id="PTHR31566">
    <property type="entry name" value="CYTOCHROME C BIOGENESIS PROTEIN CCS1, CHLOROPLASTIC"/>
    <property type="match status" value="1"/>
</dbReference>
<dbReference type="Pfam" id="PF05140">
    <property type="entry name" value="ResB"/>
    <property type="match status" value="1"/>
</dbReference>
<name>A0ABQ5YT30_9BURK</name>
<dbReference type="Proteomes" id="UP001156664">
    <property type="component" value="Unassembled WGS sequence"/>
</dbReference>
<feature type="domain" description="ResB-like" evidence="7">
    <location>
        <begin position="32"/>
        <end position="704"/>
    </location>
</feature>
<evidence type="ECO:0000313" key="8">
    <source>
        <dbReference type="EMBL" id="GLR25592.1"/>
    </source>
</evidence>
<dbReference type="PANTHER" id="PTHR31566:SF0">
    <property type="entry name" value="CYTOCHROME C BIOGENESIS PROTEIN CCS1, CHLOROPLASTIC"/>
    <property type="match status" value="1"/>
</dbReference>
<comment type="caution">
    <text evidence="8">The sequence shown here is derived from an EMBL/GenBank/DDBJ whole genome shotgun (WGS) entry which is preliminary data.</text>
</comment>
<evidence type="ECO:0000256" key="6">
    <source>
        <dbReference type="SAM" id="Phobius"/>
    </source>
</evidence>
<organism evidence="8 9">
    <name type="scientific">Limnobacter litoralis</name>
    <dbReference type="NCBI Taxonomy" id="481366"/>
    <lineage>
        <taxon>Bacteria</taxon>
        <taxon>Pseudomonadati</taxon>
        <taxon>Pseudomonadota</taxon>
        <taxon>Betaproteobacteria</taxon>
        <taxon>Burkholderiales</taxon>
        <taxon>Burkholderiaceae</taxon>
        <taxon>Limnobacter</taxon>
    </lineage>
</organism>
<dbReference type="EMBL" id="BSOJ01000006">
    <property type="protein sequence ID" value="GLR25592.1"/>
    <property type="molecule type" value="Genomic_DNA"/>
</dbReference>
<feature type="transmembrane region" description="Helical" evidence="6">
    <location>
        <begin position="84"/>
        <end position="103"/>
    </location>
</feature>
<evidence type="ECO:0000259" key="7">
    <source>
        <dbReference type="Pfam" id="PF05140"/>
    </source>
</evidence>
<protein>
    <submittedName>
        <fullName evidence="8">Cytochrome c biogenesis protein</fullName>
    </submittedName>
</protein>
<evidence type="ECO:0000256" key="5">
    <source>
        <dbReference type="ARBA" id="ARBA00023136"/>
    </source>
</evidence>
<keyword evidence="5 6" id="KW-0472">Membrane</keyword>
<comment type="subcellular location">
    <subcellularLocation>
        <location evidence="1">Membrane</location>
        <topology evidence="1">Multi-pass membrane protein</topology>
    </subcellularLocation>
</comment>
<feature type="transmembrane region" description="Helical" evidence="6">
    <location>
        <begin position="650"/>
        <end position="669"/>
    </location>
</feature>
<dbReference type="InterPro" id="IPR023494">
    <property type="entry name" value="Cyt_c_bgen_Ccs1/CcsB/ResB"/>
</dbReference>
<evidence type="ECO:0000256" key="4">
    <source>
        <dbReference type="ARBA" id="ARBA00022989"/>
    </source>
</evidence>
<dbReference type="InterPro" id="IPR007816">
    <property type="entry name" value="ResB-like_domain"/>
</dbReference>
<keyword evidence="2 6" id="KW-0812">Transmembrane</keyword>
<evidence type="ECO:0000256" key="2">
    <source>
        <dbReference type="ARBA" id="ARBA00022692"/>
    </source>
</evidence>
<dbReference type="RefSeq" id="WP_284279977.1">
    <property type="nucleotide sequence ID" value="NZ_BSOJ01000006.1"/>
</dbReference>
<feature type="transmembrane region" description="Helical" evidence="6">
    <location>
        <begin position="179"/>
        <end position="197"/>
    </location>
</feature>
<accession>A0ABQ5YT30</accession>
<proteinExistence type="predicted"/>
<evidence type="ECO:0000256" key="1">
    <source>
        <dbReference type="ARBA" id="ARBA00004141"/>
    </source>
</evidence>
<sequence>MSASNSALGEPRLEHRKSQSMLANWMELLGSMRFAISLLTLICVASAIGTMVRQNEPWVNYVNQFGPFWAGFFQSLGLFKIYNAPWFIAVMAFLVTSTSLCVWRNAPKMIREMRVYRENIREGSLNAFAHRWQGTFSQSPGTLPDTITEWLKFKGYRVRLSKRDGGTMVAAKAGSLNRLGYVFTHVAIIVICIGGLLDSGVPLKVAIWALDKKPVQGGFISNQIPQESRLGVSNPSYRANLLLPEGQSSRVAVLNTDNGLLIQDLPFSLTLKKFRIDFYSTGMPRLFASDVEVFDPERNKRFDATIEVNKPLVYRGVTIYQSSFDDGGTQVKLNAIPLSGTGTTAGSLNGVIGDTLPLKGFDDRYSLELTGFKSINVESMPVNNSDKEASAKDGGNPAPVALSDDMKAFEKNLASVVGPGVKRDQKNRFTNIGPSVTYKLRDKAGQAKEFKTYMLPVSLDGAQYYLAGMRDTPADNFQYLRIPVDEDGQITGFMRLRAALQDPALRRQAAERFAAQAFGQKGDSPDLRAKVADSASKALDRFAGVDGQPGGLAAIASFIDKTVPEKDRETAGSVLIRLIQGSMWELYQISREKAGLPDVAANAFEGRFVQDAQLGLSDIAFFGAPVLLEMDQFNEVKASVFQVAKAPGQWVVYAGCLLLVIGVFSMFYIRERRLFFWVTPEGQGSKVWMGMSTTRKTMDFENEYQRIVKELDERADGVDEGKSGGKQE</sequence>
<keyword evidence="3" id="KW-0201">Cytochrome c-type biogenesis</keyword>